<protein>
    <recommendedName>
        <fullName evidence="6">RNase H type-1 domain-containing protein</fullName>
    </recommendedName>
</protein>
<organism evidence="4 5">
    <name type="scientific">Ensete ventricosum</name>
    <name type="common">Abyssinian banana</name>
    <name type="synonym">Musa ensete</name>
    <dbReference type="NCBI Taxonomy" id="4639"/>
    <lineage>
        <taxon>Eukaryota</taxon>
        <taxon>Viridiplantae</taxon>
        <taxon>Streptophyta</taxon>
        <taxon>Embryophyta</taxon>
        <taxon>Tracheophyta</taxon>
        <taxon>Spermatophyta</taxon>
        <taxon>Magnoliopsida</taxon>
        <taxon>Liliopsida</taxon>
        <taxon>Zingiberales</taxon>
        <taxon>Musaceae</taxon>
        <taxon>Ensete</taxon>
    </lineage>
</organism>
<dbReference type="Proteomes" id="UP001222027">
    <property type="component" value="Unassembled WGS sequence"/>
</dbReference>
<evidence type="ECO:0000256" key="1">
    <source>
        <dbReference type="ARBA" id="ARBA00022741"/>
    </source>
</evidence>
<proteinExistence type="predicted"/>
<keyword evidence="2" id="KW-0067">ATP-binding</keyword>
<evidence type="ECO:0008006" key="6">
    <source>
        <dbReference type="Google" id="ProtNLM"/>
    </source>
</evidence>
<evidence type="ECO:0000313" key="4">
    <source>
        <dbReference type="EMBL" id="KAJ8503762.1"/>
    </source>
</evidence>
<evidence type="ECO:0000313" key="5">
    <source>
        <dbReference type="Proteomes" id="UP001222027"/>
    </source>
</evidence>
<comment type="caution">
    <text evidence="4">The sequence shown here is derived from an EMBL/GenBank/DDBJ whole genome shotgun (WGS) entry which is preliminary data.</text>
</comment>
<dbReference type="Gene3D" id="1.20.1270.10">
    <property type="match status" value="1"/>
</dbReference>
<dbReference type="InterPro" id="IPR013126">
    <property type="entry name" value="Hsp_70_fam"/>
</dbReference>
<sequence>MLSSGDDCWCVAGLNAIRIPNELTSATIAGGSDEKAGGVRENDDLILDLGGGVLDVPLSDHRRLEIPTSTERAVAGRPFCPGTRRKTQVKGRRRVEDLNVEKGSRNANMERSSVDEVVACAAAILAVQHQLPWDVTELFLAVESDRGVMIVLMPRNDDRMASEIAAADKKKIEDAIQQDIHLLDVNQWEEADELDDKMMDMAGRVDDDAPSAGGSGAGSAVEEVDRA</sequence>
<dbReference type="Pfam" id="PF00012">
    <property type="entry name" value="HSP70"/>
    <property type="match status" value="1"/>
</dbReference>
<dbReference type="GO" id="GO:0140662">
    <property type="term" value="F:ATP-dependent protein folding chaperone"/>
    <property type="evidence" value="ECO:0007669"/>
    <property type="project" value="InterPro"/>
</dbReference>
<dbReference type="PANTHER" id="PTHR19375">
    <property type="entry name" value="HEAT SHOCK PROTEIN 70KDA"/>
    <property type="match status" value="1"/>
</dbReference>
<reference evidence="4 5" key="1">
    <citation type="submission" date="2022-12" db="EMBL/GenBank/DDBJ databases">
        <title>Chromosome-scale assembly of the Ensete ventricosum genome.</title>
        <authorList>
            <person name="Dussert Y."/>
            <person name="Stocks J."/>
            <person name="Wendawek A."/>
            <person name="Woldeyes F."/>
            <person name="Nichols R.A."/>
            <person name="Borrell J.S."/>
        </authorList>
    </citation>
    <scope>NUCLEOTIDE SEQUENCE [LARGE SCALE GENOMIC DNA]</scope>
    <source>
        <strain evidence="5">cv. Maze</strain>
        <tissue evidence="4">Seeds</tissue>
    </source>
</reference>
<gene>
    <name evidence="4" type="ORF">OPV22_004648</name>
</gene>
<dbReference type="InterPro" id="IPR029048">
    <property type="entry name" value="HSP70_C_sf"/>
</dbReference>
<dbReference type="AlphaFoldDB" id="A0AAV8RH51"/>
<dbReference type="GO" id="GO:0005524">
    <property type="term" value="F:ATP binding"/>
    <property type="evidence" value="ECO:0007669"/>
    <property type="project" value="UniProtKB-KW"/>
</dbReference>
<evidence type="ECO:0000256" key="3">
    <source>
        <dbReference type="SAM" id="MobiDB-lite"/>
    </source>
</evidence>
<name>A0AAV8RH51_ENSVE</name>
<feature type="region of interest" description="Disordered" evidence="3">
    <location>
        <begin position="203"/>
        <end position="227"/>
    </location>
</feature>
<evidence type="ECO:0000256" key="2">
    <source>
        <dbReference type="ARBA" id="ARBA00022840"/>
    </source>
</evidence>
<keyword evidence="5" id="KW-1185">Reference proteome</keyword>
<keyword evidence="1" id="KW-0547">Nucleotide-binding</keyword>
<dbReference type="EMBL" id="JAQQAF010000002">
    <property type="protein sequence ID" value="KAJ8503762.1"/>
    <property type="molecule type" value="Genomic_DNA"/>
</dbReference>
<accession>A0AAV8RH51</accession>